<proteinExistence type="predicted"/>
<dbReference type="InterPro" id="IPR011011">
    <property type="entry name" value="Znf_FYVE_PHD"/>
</dbReference>
<dbReference type="InterPro" id="IPR028938">
    <property type="entry name" value="Rsf1-like"/>
</dbReference>
<dbReference type="InterPro" id="IPR019786">
    <property type="entry name" value="Zinc_finger_PHD-type_CS"/>
</dbReference>
<keyword evidence="2" id="KW-0863">Zinc-finger</keyword>
<evidence type="ECO:0008006" key="7">
    <source>
        <dbReference type="Google" id="ProtNLM"/>
    </source>
</evidence>
<keyword evidence="6" id="KW-1185">Reference proteome</keyword>
<feature type="compositionally biased region" description="Basic and acidic residues" evidence="4">
    <location>
        <begin position="232"/>
        <end position="242"/>
    </location>
</feature>
<feature type="region of interest" description="Disordered" evidence="4">
    <location>
        <begin position="542"/>
        <end position="661"/>
    </location>
</feature>
<dbReference type="InterPro" id="IPR013083">
    <property type="entry name" value="Znf_RING/FYVE/PHD"/>
</dbReference>
<gene>
    <name evidence="5" type="ORF">Malapachy_2195</name>
</gene>
<dbReference type="AlphaFoldDB" id="A0A0M8MWL2"/>
<feature type="compositionally biased region" description="Low complexity" evidence="4">
    <location>
        <begin position="572"/>
        <end position="588"/>
    </location>
</feature>
<organism evidence="5 6">
    <name type="scientific">Malassezia pachydermatis</name>
    <dbReference type="NCBI Taxonomy" id="77020"/>
    <lineage>
        <taxon>Eukaryota</taxon>
        <taxon>Fungi</taxon>
        <taxon>Dikarya</taxon>
        <taxon>Basidiomycota</taxon>
        <taxon>Ustilaginomycotina</taxon>
        <taxon>Malasseziomycetes</taxon>
        <taxon>Malasseziales</taxon>
        <taxon>Malasseziaceae</taxon>
        <taxon>Malassezia</taxon>
    </lineage>
</organism>
<accession>A0A0M8MWL2</accession>
<dbReference type="EMBL" id="LGAV01000002">
    <property type="protein sequence ID" value="KOS15774.1"/>
    <property type="molecule type" value="Genomic_DNA"/>
</dbReference>
<dbReference type="Proteomes" id="UP000037751">
    <property type="component" value="Unassembled WGS sequence"/>
</dbReference>
<feature type="compositionally biased region" description="Basic and acidic residues" evidence="4">
    <location>
        <begin position="332"/>
        <end position="348"/>
    </location>
</feature>
<dbReference type="STRING" id="77020.A0A0M8MWL2"/>
<keyword evidence="1" id="KW-0479">Metal-binding</keyword>
<feature type="region of interest" description="Disordered" evidence="4">
    <location>
        <begin position="329"/>
        <end position="348"/>
    </location>
</feature>
<evidence type="ECO:0000313" key="5">
    <source>
        <dbReference type="EMBL" id="KOS15774.1"/>
    </source>
</evidence>
<dbReference type="CDD" id="cd15489">
    <property type="entry name" value="PHD_SF"/>
    <property type="match status" value="1"/>
</dbReference>
<reference evidence="5 6" key="1">
    <citation type="submission" date="2015-07" db="EMBL/GenBank/DDBJ databases">
        <title>Draft Genome Sequence of Malassezia furfur CBS1878 and Malassezia pachydermatis CBS1879.</title>
        <authorList>
            <person name="Triana S."/>
            <person name="Ohm R."/>
            <person name="Gonzalez A."/>
            <person name="DeCock H."/>
            <person name="Restrepo S."/>
            <person name="Celis A."/>
        </authorList>
    </citation>
    <scope>NUCLEOTIDE SEQUENCE [LARGE SCALE GENOMIC DNA]</scope>
    <source>
        <strain evidence="5 6">CBS 1879</strain>
    </source>
</reference>
<dbReference type="VEuPathDB" id="FungiDB:Malapachy_2195"/>
<dbReference type="PANTHER" id="PTHR14296:SF3">
    <property type="entry name" value="DIKAR, ISOFORM F"/>
    <property type="match status" value="1"/>
</dbReference>
<feature type="compositionally biased region" description="Polar residues" evidence="4">
    <location>
        <begin position="647"/>
        <end position="661"/>
    </location>
</feature>
<evidence type="ECO:0000256" key="4">
    <source>
        <dbReference type="SAM" id="MobiDB-lite"/>
    </source>
</evidence>
<evidence type="ECO:0000256" key="1">
    <source>
        <dbReference type="ARBA" id="ARBA00022723"/>
    </source>
</evidence>
<feature type="region of interest" description="Disordered" evidence="4">
    <location>
        <begin position="175"/>
        <end position="259"/>
    </location>
</feature>
<sequence length="661" mass="74445">MAVAALQGDIVSALRQNWRFAAICQFLFTFEEALELGGFQTQRLEAAFKLNQTSYLSWLFALLLRFLTQDKSITETTWDDSLRYQWNLRAKPGQQAPLGTVDEPIPWDDLDIQDKLLCLHELCEWQMEDPERLRRKLTSEDDAVSWQRVDPAGWDRNGNTYWLFDDNRLWIQRVPPKRVPKRTKAAPPPKKRKIAKPALPPPRPAGRRSSRLNRGVDNEGWEAVPADILPPPKKETSEKDLFDSDSDLSLPPDEDTDASSSWLEFETICVTKPEWEAFSAKFAASKHPDERQLYKYITKEVLPKVLEVIQAEEKKAALEIAMSNRKRSSRIAMRDSEREQREKEEAEIREQRARAAAALKAERERGARALAEEQARKEREVRVMSRGERLLARERLIQEREEAKRRQSQEPSEPTESWHLRCEVCRADVIDPPESQDVVACEKCGIWQHTGCWDALDRQEGRTPRSWNSVDFQCRSCDDDQKPAVVPLGQPLPVPQARQGNTLKESDDVPPFHPMKETDGSGPTTNRMYQLGMTSAAASASPMVPAPVSLPSPRTGLGTFGGSPMAPPRLPSTPGSSSPQRSQPTSPQHAFSPFQRNMSPRGAFPLRSLHVKSPLSRAVDMTDVPTPMALGPPMTSAPKPSSEAKPATSTEASSTLMNHTV</sequence>
<dbReference type="GO" id="GO:0031213">
    <property type="term" value="C:RSF complex"/>
    <property type="evidence" value="ECO:0007669"/>
    <property type="project" value="InterPro"/>
</dbReference>
<evidence type="ECO:0000313" key="6">
    <source>
        <dbReference type="Proteomes" id="UP000037751"/>
    </source>
</evidence>
<feature type="region of interest" description="Disordered" evidence="4">
    <location>
        <begin position="488"/>
        <end position="528"/>
    </location>
</feature>
<dbReference type="Gene3D" id="3.30.40.10">
    <property type="entry name" value="Zinc/RING finger domain, C3HC4 (zinc finger)"/>
    <property type="match status" value="1"/>
</dbReference>
<feature type="compositionally biased region" description="Low complexity" evidence="4">
    <location>
        <begin position="488"/>
        <end position="497"/>
    </location>
</feature>
<name>A0A0M8MWL2_9BASI</name>
<evidence type="ECO:0000256" key="2">
    <source>
        <dbReference type="ARBA" id="ARBA00022771"/>
    </source>
</evidence>
<dbReference type="PROSITE" id="PS01359">
    <property type="entry name" value="ZF_PHD_1"/>
    <property type="match status" value="1"/>
</dbReference>
<dbReference type="SUPFAM" id="SSF57903">
    <property type="entry name" value="FYVE/PHD zinc finger"/>
    <property type="match status" value="1"/>
</dbReference>
<dbReference type="GO" id="GO:0006355">
    <property type="term" value="P:regulation of DNA-templated transcription"/>
    <property type="evidence" value="ECO:0007669"/>
    <property type="project" value="InterPro"/>
</dbReference>
<dbReference type="PANTHER" id="PTHR14296">
    <property type="entry name" value="REMODELING AND SPACING FACTOR 1"/>
    <property type="match status" value="1"/>
</dbReference>
<dbReference type="OrthoDB" id="303107at2759"/>
<protein>
    <recommendedName>
        <fullName evidence="7">Zinc finger PHD-type domain-containing protein</fullName>
    </recommendedName>
</protein>
<comment type="caution">
    <text evidence="5">The sequence shown here is derived from an EMBL/GenBank/DDBJ whole genome shotgun (WGS) entry which is preliminary data.</text>
</comment>
<evidence type="ECO:0000256" key="3">
    <source>
        <dbReference type="ARBA" id="ARBA00022833"/>
    </source>
</evidence>
<dbReference type="GeneID" id="28728562"/>
<dbReference type="RefSeq" id="XP_017993406.1">
    <property type="nucleotide sequence ID" value="XM_018136687.1"/>
</dbReference>
<feature type="compositionally biased region" description="Basic residues" evidence="4">
    <location>
        <begin position="175"/>
        <end position="195"/>
    </location>
</feature>
<dbReference type="GO" id="GO:0008270">
    <property type="term" value="F:zinc ion binding"/>
    <property type="evidence" value="ECO:0007669"/>
    <property type="project" value="UniProtKB-KW"/>
</dbReference>
<keyword evidence="3" id="KW-0862">Zinc</keyword>